<dbReference type="InterPro" id="IPR017972">
    <property type="entry name" value="Cyt_P450_CS"/>
</dbReference>
<feature type="region of interest" description="Disordered" evidence="2">
    <location>
        <begin position="425"/>
        <end position="479"/>
    </location>
</feature>
<organism evidence="3 4">
    <name type="scientific">Streptomyces hazeniae</name>
    <dbReference type="NCBI Taxonomy" id="3075538"/>
    <lineage>
        <taxon>Bacteria</taxon>
        <taxon>Bacillati</taxon>
        <taxon>Actinomycetota</taxon>
        <taxon>Actinomycetes</taxon>
        <taxon>Kitasatosporales</taxon>
        <taxon>Streptomycetaceae</taxon>
        <taxon>Streptomyces</taxon>
    </lineage>
</organism>
<dbReference type="PROSITE" id="PS00086">
    <property type="entry name" value="CYTOCHROME_P450"/>
    <property type="match status" value="1"/>
</dbReference>
<dbReference type="PANTHER" id="PTHR46696">
    <property type="entry name" value="P450, PUTATIVE (EUROFUNG)-RELATED"/>
    <property type="match status" value="1"/>
</dbReference>
<accession>A0ABU2NMX4</accession>
<comment type="caution">
    <text evidence="3">The sequence shown here is derived from an EMBL/GenBank/DDBJ whole genome shotgun (WGS) entry which is preliminary data.</text>
</comment>
<proteinExistence type="inferred from homology"/>
<evidence type="ECO:0000313" key="4">
    <source>
        <dbReference type="Proteomes" id="UP001183414"/>
    </source>
</evidence>
<comment type="similarity">
    <text evidence="1">Belongs to the cytochrome P450 family.</text>
</comment>
<feature type="compositionally biased region" description="Basic residues" evidence="2">
    <location>
        <begin position="470"/>
        <end position="479"/>
    </location>
</feature>
<evidence type="ECO:0000313" key="3">
    <source>
        <dbReference type="EMBL" id="MDT0378342.1"/>
    </source>
</evidence>
<dbReference type="CDD" id="cd20623">
    <property type="entry name" value="CYP_unk"/>
    <property type="match status" value="1"/>
</dbReference>
<keyword evidence="4" id="KW-1185">Reference proteome</keyword>
<dbReference type="InterPro" id="IPR002397">
    <property type="entry name" value="Cyt_P450_B"/>
</dbReference>
<reference evidence="4" key="1">
    <citation type="submission" date="2023-07" db="EMBL/GenBank/DDBJ databases">
        <title>30 novel species of actinomycetes from the DSMZ collection.</title>
        <authorList>
            <person name="Nouioui I."/>
        </authorList>
    </citation>
    <scope>NUCLEOTIDE SEQUENCE [LARGE SCALE GENOMIC DNA]</scope>
    <source>
        <strain evidence="4">DSM 42041</strain>
    </source>
</reference>
<dbReference type="RefSeq" id="WP_311672242.1">
    <property type="nucleotide sequence ID" value="NZ_JAVREQ010000003.1"/>
</dbReference>
<dbReference type="InterPro" id="IPR036396">
    <property type="entry name" value="Cyt_P450_sf"/>
</dbReference>
<dbReference type="SUPFAM" id="SSF48264">
    <property type="entry name" value="Cytochrome P450"/>
    <property type="match status" value="1"/>
</dbReference>
<dbReference type="EMBL" id="JAVREQ010000003">
    <property type="protein sequence ID" value="MDT0378342.1"/>
    <property type="molecule type" value="Genomic_DNA"/>
</dbReference>
<dbReference type="Proteomes" id="UP001183414">
    <property type="component" value="Unassembled WGS sequence"/>
</dbReference>
<evidence type="ECO:0000256" key="1">
    <source>
        <dbReference type="ARBA" id="ARBA00010617"/>
    </source>
</evidence>
<gene>
    <name evidence="3" type="ORF">RM572_06050</name>
</gene>
<protein>
    <submittedName>
        <fullName evidence="3">Cytochrome P450</fullName>
    </submittedName>
</protein>
<dbReference type="PANTHER" id="PTHR46696:SF1">
    <property type="entry name" value="CYTOCHROME P450 YJIB-RELATED"/>
    <property type="match status" value="1"/>
</dbReference>
<sequence>MNSPNEPTPGPGPAAPPPGCPAHAAGADGLRRLYGPEADADPMALYEKLRAEHGAVAPVLVHGDLPAWLVLGHRENLEVARTSTLFSRDSRRWRDMAEGNVPPDHPLTPMTAWQPLCVFADGPEHERLRRAVTDSLSRFEARGIRRYVTRFSHQLVDDFAAAGRADLVDQFAAQLPLRVVTQLFGMPEDYGPRLVDAARDMLGGTETAVASNDYLTETLQQLVERKRATPGHDVASKLIEHPARLSDDEVREHLRVVLVSANEPTVNLIAGTLRLVLTDRRFRANLAGGHMTLPDALEQVLWDDPPMTTNLGRWATGDIELAGKRIKEGDLLILGLAAGNADPAIRPDTSASLHGNRSHLAFSGGPHECPGQDLGRAIADTGIDVLLSRLPDLRLAVPEEELTWNASLMSRPLAALPVRFTPGRLRSAKGSPAPEQAAGAELPPQRSVPSPPALADAPSRTAPGASTSRRPFRRLRWRR</sequence>
<feature type="compositionally biased region" description="Pro residues" evidence="2">
    <location>
        <begin position="1"/>
        <end position="20"/>
    </location>
</feature>
<dbReference type="Gene3D" id="1.10.630.10">
    <property type="entry name" value="Cytochrome P450"/>
    <property type="match status" value="1"/>
</dbReference>
<feature type="region of interest" description="Disordered" evidence="2">
    <location>
        <begin position="1"/>
        <end position="27"/>
    </location>
</feature>
<dbReference type="PRINTS" id="PR00359">
    <property type="entry name" value="BP450"/>
</dbReference>
<name>A0ABU2NMX4_9ACTN</name>
<evidence type="ECO:0000256" key="2">
    <source>
        <dbReference type="SAM" id="MobiDB-lite"/>
    </source>
</evidence>